<feature type="compositionally biased region" description="Basic and acidic residues" evidence="2">
    <location>
        <begin position="1367"/>
        <end position="1377"/>
    </location>
</feature>
<evidence type="ECO:0000313" key="4">
    <source>
        <dbReference type="Proteomes" id="UP000054408"/>
    </source>
</evidence>
<feature type="coiled-coil region" evidence="1">
    <location>
        <begin position="520"/>
        <end position="547"/>
    </location>
</feature>
<dbReference type="PANTHER" id="PTHR19327:SF0">
    <property type="entry name" value="GOLGIN SUBFAMILY A MEMBER 4"/>
    <property type="match status" value="1"/>
</dbReference>
<keyword evidence="4" id="KW-1185">Reference proteome</keyword>
<feature type="compositionally biased region" description="Low complexity" evidence="2">
    <location>
        <begin position="1345"/>
        <end position="1366"/>
    </location>
</feature>
<feature type="coiled-coil region" evidence="1">
    <location>
        <begin position="91"/>
        <end position="199"/>
    </location>
</feature>
<reference evidence="3 4" key="1">
    <citation type="submission" date="2010-05" db="EMBL/GenBank/DDBJ databases">
        <title>The Genome Sequence of Thecamonas trahens ATCC 50062.</title>
        <authorList>
            <consortium name="The Broad Institute Genome Sequencing Platform"/>
            <person name="Russ C."/>
            <person name="Cuomo C."/>
            <person name="Shea T."/>
            <person name="Young S.K."/>
            <person name="Zeng Q."/>
            <person name="Koehrsen M."/>
            <person name="Haas B."/>
            <person name="Borodovsky M."/>
            <person name="Guigo R."/>
            <person name="Alvarado L."/>
            <person name="Berlin A."/>
            <person name="Bochicchio J."/>
            <person name="Borenstein D."/>
            <person name="Chapman S."/>
            <person name="Chen Z."/>
            <person name="Freedman E."/>
            <person name="Gellesch M."/>
            <person name="Goldberg J."/>
            <person name="Griggs A."/>
            <person name="Gujja S."/>
            <person name="Heilman E."/>
            <person name="Heiman D."/>
            <person name="Hepburn T."/>
            <person name="Howarth C."/>
            <person name="Jen D."/>
            <person name="Larson L."/>
            <person name="Mehta T."/>
            <person name="Park D."/>
            <person name="Pearson M."/>
            <person name="Roberts A."/>
            <person name="Saif S."/>
            <person name="Shenoy N."/>
            <person name="Sisk P."/>
            <person name="Stolte C."/>
            <person name="Sykes S."/>
            <person name="Thomson T."/>
            <person name="Walk T."/>
            <person name="White J."/>
            <person name="Yandava C."/>
            <person name="Burger G."/>
            <person name="Gray M.W."/>
            <person name="Holland P.W.H."/>
            <person name="King N."/>
            <person name="Lang F.B.F."/>
            <person name="Roger A.J."/>
            <person name="Ruiz-Trillo I."/>
            <person name="Lander E."/>
            <person name="Nusbaum C."/>
        </authorList>
    </citation>
    <scope>NUCLEOTIDE SEQUENCE [LARGE SCALE GENOMIC DNA]</scope>
    <source>
        <strain evidence="3 4">ATCC 50062</strain>
    </source>
</reference>
<evidence type="ECO:0000256" key="1">
    <source>
        <dbReference type="SAM" id="Coils"/>
    </source>
</evidence>
<feature type="coiled-coil region" evidence="1">
    <location>
        <begin position="628"/>
        <end position="699"/>
    </location>
</feature>
<organism evidence="3 4">
    <name type="scientific">Thecamonas trahens ATCC 50062</name>
    <dbReference type="NCBI Taxonomy" id="461836"/>
    <lineage>
        <taxon>Eukaryota</taxon>
        <taxon>Apusozoa</taxon>
        <taxon>Apusomonadida</taxon>
        <taxon>Apusomonadidae</taxon>
        <taxon>Thecamonas</taxon>
    </lineage>
</organism>
<keyword evidence="1" id="KW-0175">Coiled coil</keyword>
<evidence type="ECO:0000256" key="2">
    <source>
        <dbReference type="SAM" id="MobiDB-lite"/>
    </source>
</evidence>
<sequence length="1377" mass="146958">MVRRATDWPLSKAPSSASPYRIGAALGATLATHPQSPEPLSLAATSPVPPAVSPVTASLPAQVLGSAMAASRGQGSVTAGAFSAMASAIELDRKEQTIAALRAQVAKLEAYQDRAEHLQRRMESVEAAARQRETTTLARNAELVAKIRHYEENEARIEGQLAFLEEARIRETQRYRAELDRLQAGLDDARSIAAAAKARVPADEAKIHELNTLLDRAKEREDAHLRHTSKLQDEVAQLRKTLRDHDSDLVARARELRDERDAHERTRKALATAEDGLARSQSTHQQLAAELGEANGRIDSLTQQRDAAAAAAAVVPELREAAARIPVLLADVAAATARADEARAEAEALEARLAATNSELHAARDTAAAAQHELDTFQSRYVRPLSPSSELSKLKAAHENLALQAAETSEALAAAQRKVAETEDDLAAAADLRSVIDASLTRALAILQDTVDAGIRGDEVSSEAGKRLEDIVRDDALLGQVGPMVSGLHNRISDVLANLSSVRKANHGLKLEVDTQTAEHQATRHKLAETEAALVNAQTELAEAGELAEARHARTTALESQLAELASVSAADSGRNESRLQALFAVVTALSNVACLASTPLASAPAQPEWNTVVAYLQAAPAHLGPHLEDLRARHAAAEQAAADALAQARTEASVEMDKQTASQAAIHAAEVATLRDQIHDLREELARREADIVRANASRGVAEQAAEVAASEAAVVSSSHGAALRMVELLVRAYRAMRLRNKELIAQKRFLSAQARKLGAVTSSIHTLRLAVVGQLTGETLEAPSGRPRISFRGAVIAVIAGHRLARLAVAFAARGASVDDNGRAVVELAPPDRSHDPERVPLRQFMAGLASGEREGAEGAGRDLVKLLGYFDATGVDEDLHFSSMLLAALASGQVGHAWWRAQIGARSQGTVSDVAAVFERDEGQPLRLDPVAPLRGLAVVRKTVLDLVTRLQIAESDAAELAAEFTRLESVAAEASDAATRATNAEATVAEALDVAQLRVRTLESQLEGCVAAGELSDAQARLADAERRVVALEDDVARAVSERDARVAEAAEAVELASKARARAQEVTREHILVQERAVASKAEARRLEAALDEERDRVRSLTQQLHEAQVVNTRVQSELVAAQASAESQAQLHQRVADELDAAREQVRKLESEAASTSASASVHSAQMLRLNTQLEETRAALEAARSRVGELEREVARQAAKSNALEQSMVVSRDHMADLHREAMARQARLDAASREAESFRDFRARLAATAGRASGPAPGVATTRRGGLGSELSPGDLSFNASGLDGAALRSYVADLDAQLENRALRGSNMPSPVPVVASERMRWRGREEGSVRAGDESMMSTSSATAQMLSESLSSALRSADRRDRGAKA</sequence>
<gene>
    <name evidence="3" type="ORF">AMSG_09988</name>
</gene>
<dbReference type="RefSeq" id="XP_013753839.1">
    <property type="nucleotide sequence ID" value="XM_013898385.1"/>
</dbReference>
<dbReference type="OMA" id="MENRIND"/>
<dbReference type="EMBL" id="GL349487">
    <property type="protein sequence ID" value="KNC54199.1"/>
    <property type="molecule type" value="Genomic_DNA"/>
</dbReference>
<protein>
    <submittedName>
        <fullName evidence="3">Uncharacterized protein</fullName>
    </submittedName>
</protein>
<dbReference type="PANTHER" id="PTHR19327">
    <property type="entry name" value="GOLGIN"/>
    <property type="match status" value="1"/>
</dbReference>
<name>A0A0L0DPG7_THETB</name>
<feature type="coiled-coil region" evidence="1">
    <location>
        <begin position="228"/>
        <end position="304"/>
    </location>
</feature>
<feature type="compositionally biased region" description="Basic and acidic residues" evidence="2">
    <location>
        <begin position="1327"/>
        <end position="1343"/>
    </location>
</feature>
<feature type="coiled-coil region" evidence="1">
    <location>
        <begin position="1019"/>
        <end position="1214"/>
    </location>
</feature>
<dbReference type="GeneID" id="25568325"/>
<dbReference type="Proteomes" id="UP000054408">
    <property type="component" value="Unassembled WGS sequence"/>
</dbReference>
<evidence type="ECO:0000313" key="3">
    <source>
        <dbReference type="EMBL" id="KNC54199.1"/>
    </source>
</evidence>
<feature type="region of interest" description="Disordered" evidence="2">
    <location>
        <begin position="1311"/>
        <end position="1377"/>
    </location>
</feature>
<feature type="coiled-coil region" evidence="1">
    <location>
        <begin position="398"/>
        <end position="432"/>
    </location>
</feature>
<accession>A0A0L0DPG7</accession>
<proteinExistence type="predicted"/>
<feature type="coiled-coil region" evidence="1">
    <location>
        <begin position="332"/>
        <end position="373"/>
    </location>
</feature>
<feature type="region of interest" description="Disordered" evidence="2">
    <location>
        <begin position="1257"/>
        <end position="1276"/>
    </location>
</feature>